<dbReference type="SMART" id="SM00220">
    <property type="entry name" value="S_TKc"/>
    <property type="match status" value="1"/>
</dbReference>
<evidence type="ECO:0000256" key="1">
    <source>
        <dbReference type="ARBA" id="ARBA00001946"/>
    </source>
</evidence>
<evidence type="ECO:0000256" key="5">
    <source>
        <dbReference type="ARBA" id="ARBA00022777"/>
    </source>
</evidence>
<evidence type="ECO:0000259" key="10">
    <source>
        <dbReference type="PROSITE" id="PS50222"/>
    </source>
</evidence>
<comment type="similarity">
    <text evidence="7">Belongs to the protein kinase superfamily. Ser/Thr protein kinase family. CDPK subfamily.</text>
</comment>
<dbReference type="GO" id="GO:0004674">
    <property type="term" value="F:protein serine/threonine kinase activity"/>
    <property type="evidence" value="ECO:0007669"/>
    <property type="project" value="UniProtKB-KW"/>
</dbReference>
<dbReference type="Pfam" id="PF00069">
    <property type="entry name" value="Pkinase"/>
    <property type="match status" value="1"/>
</dbReference>
<feature type="region of interest" description="Disordered" evidence="8">
    <location>
        <begin position="1"/>
        <end position="40"/>
    </location>
</feature>
<accession>A0A8S1VQS3</accession>
<dbReference type="PANTHER" id="PTHR24349">
    <property type="entry name" value="SERINE/THREONINE-PROTEIN KINASE"/>
    <property type="match status" value="1"/>
</dbReference>
<keyword evidence="3" id="KW-0808">Transferase</keyword>
<dbReference type="InterPro" id="IPR050205">
    <property type="entry name" value="CDPK_Ser/Thr_kinases"/>
</dbReference>
<dbReference type="InterPro" id="IPR000719">
    <property type="entry name" value="Prot_kinase_dom"/>
</dbReference>
<evidence type="ECO:0000259" key="9">
    <source>
        <dbReference type="PROSITE" id="PS50011"/>
    </source>
</evidence>
<sequence>MGVCTSSSAKNDQKQKKPQPETKPDQQISLVSGQNNNTNQLQDRNLKNKAIIPQKNLSTNQTTTPVQINSTKNGTMIIRRASHATTTTTKTMIVQSSQLYEQPLAKGSSPFNTQNKRNSVRQGTKTLQVTASKNYSIVSSKILAENQGKTVMQHNETGQLVQVEVLKFDHKNRQYIDKLEEIKLVSKLITQDNINIVKIIDILVDHQKKSYQVMYECCPGGSLSKYVENRKYDNQQIGIIFYQMIEALGYIHSLGLSHDELTINSFSVFDDSSTPFIKLSDVRSIYQLMYLKEAQCYEDPISSKHQHRRHSNKHLDPNPIEVKSRNKCNDVWALAVIILQLRNKEIPYTMQDIQSFKPEEYLSNYPSEMNSLLLEMLNVNRQERITLKQCLEHPFLVKMKQVQPQDLLQPLKNMIKCKNMTYLHRCVFWYLLQNYANDHLKVLTKLFITADINSDGSLGLEELKELFSFEGKDLIDQLNLQQELNLDDFLLLASNKDVILTQDILESSFKILSRQSNLITLKSLLRVLDNFNELQIQQDFKSFNLNDGLNLQEYKEFIINYETPNPII</sequence>
<dbReference type="EMBL" id="CAJJDP010000072">
    <property type="protein sequence ID" value="CAD8179570.1"/>
    <property type="molecule type" value="Genomic_DNA"/>
</dbReference>
<evidence type="ECO:0000256" key="3">
    <source>
        <dbReference type="ARBA" id="ARBA00022679"/>
    </source>
</evidence>
<dbReference type="AlphaFoldDB" id="A0A8S1VQS3"/>
<evidence type="ECO:0000256" key="2">
    <source>
        <dbReference type="ARBA" id="ARBA00022527"/>
    </source>
</evidence>
<comment type="caution">
    <text evidence="11">The sequence shown here is derived from an EMBL/GenBank/DDBJ whole genome shotgun (WGS) entry which is preliminary data.</text>
</comment>
<evidence type="ECO:0000313" key="12">
    <source>
        <dbReference type="Proteomes" id="UP000683925"/>
    </source>
</evidence>
<dbReference type="OrthoDB" id="304933at2759"/>
<dbReference type="OMA" id="FIINYET"/>
<evidence type="ECO:0000313" key="11">
    <source>
        <dbReference type="EMBL" id="CAD8179570.1"/>
    </source>
</evidence>
<dbReference type="GO" id="GO:0005524">
    <property type="term" value="F:ATP binding"/>
    <property type="evidence" value="ECO:0007669"/>
    <property type="project" value="UniProtKB-KW"/>
</dbReference>
<keyword evidence="4" id="KW-0547">Nucleotide-binding</keyword>
<evidence type="ECO:0008006" key="13">
    <source>
        <dbReference type="Google" id="ProtNLM"/>
    </source>
</evidence>
<dbReference type="PROSITE" id="PS00018">
    <property type="entry name" value="EF_HAND_1"/>
    <property type="match status" value="1"/>
</dbReference>
<dbReference type="InterPro" id="IPR002048">
    <property type="entry name" value="EF_hand_dom"/>
</dbReference>
<proteinExistence type="inferred from homology"/>
<feature type="domain" description="EF-hand" evidence="10">
    <location>
        <begin position="438"/>
        <end position="473"/>
    </location>
</feature>
<evidence type="ECO:0000256" key="6">
    <source>
        <dbReference type="ARBA" id="ARBA00022840"/>
    </source>
</evidence>
<feature type="compositionally biased region" description="Polar residues" evidence="8">
    <location>
        <begin position="28"/>
        <end position="40"/>
    </location>
</feature>
<dbReference type="GO" id="GO:0005509">
    <property type="term" value="F:calcium ion binding"/>
    <property type="evidence" value="ECO:0007669"/>
    <property type="project" value="InterPro"/>
</dbReference>
<keyword evidence="5" id="KW-0418">Kinase</keyword>
<dbReference type="PROSITE" id="PS50222">
    <property type="entry name" value="EF_HAND_2"/>
    <property type="match status" value="1"/>
</dbReference>
<evidence type="ECO:0000256" key="7">
    <source>
        <dbReference type="ARBA" id="ARBA00024334"/>
    </source>
</evidence>
<feature type="compositionally biased region" description="Basic and acidic residues" evidence="8">
    <location>
        <begin position="11"/>
        <end position="24"/>
    </location>
</feature>
<protein>
    <recommendedName>
        <fullName evidence="13">Calcium-dependent protein kinase</fullName>
    </recommendedName>
</protein>
<comment type="cofactor">
    <cofactor evidence="1">
        <name>Mg(2+)</name>
        <dbReference type="ChEBI" id="CHEBI:18420"/>
    </cofactor>
</comment>
<evidence type="ECO:0000256" key="4">
    <source>
        <dbReference type="ARBA" id="ARBA00022741"/>
    </source>
</evidence>
<feature type="compositionally biased region" description="Polar residues" evidence="8">
    <location>
        <begin position="1"/>
        <end position="10"/>
    </location>
</feature>
<name>A0A8S1VQS3_PAROT</name>
<keyword evidence="12" id="KW-1185">Reference proteome</keyword>
<keyword evidence="6" id="KW-0067">ATP-binding</keyword>
<gene>
    <name evidence="11" type="ORF">POCTA_138.1.T0730083</name>
</gene>
<keyword evidence="2" id="KW-0723">Serine/threonine-protein kinase</keyword>
<dbReference type="PROSITE" id="PS50011">
    <property type="entry name" value="PROTEIN_KINASE_DOM"/>
    <property type="match status" value="1"/>
</dbReference>
<evidence type="ECO:0000256" key="8">
    <source>
        <dbReference type="SAM" id="MobiDB-lite"/>
    </source>
</evidence>
<dbReference type="Proteomes" id="UP000683925">
    <property type="component" value="Unassembled WGS sequence"/>
</dbReference>
<dbReference type="InterPro" id="IPR018247">
    <property type="entry name" value="EF_Hand_1_Ca_BS"/>
</dbReference>
<feature type="domain" description="Protein kinase" evidence="9">
    <location>
        <begin position="137"/>
        <end position="396"/>
    </location>
</feature>
<organism evidence="11 12">
    <name type="scientific">Paramecium octaurelia</name>
    <dbReference type="NCBI Taxonomy" id="43137"/>
    <lineage>
        <taxon>Eukaryota</taxon>
        <taxon>Sar</taxon>
        <taxon>Alveolata</taxon>
        <taxon>Ciliophora</taxon>
        <taxon>Intramacronucleata</taxon>
        <taxon>Oligohymenophorea</taxon>
        <taxon>Peniculida</taxon>
        <taxon>Parameciidae</taxon>
        <taxon>Paramecium</taxon>
    </lineage>
</organism>
<reference evidence="11" key="1">
    <citation type="submission" date="2021-01" db="EMBL/GenBank/DDBJ databases">
        <authorList>
            <consortium name="Genoscope - CEA"/>
            <person name="William W."/>
        </authorList>
    </citation>
    <scope>NUCLEOTIDE SEQUENCE</scope>
</reference>